<dbReference type="InterPro" id="IPR017380">
    <property type="entry name" value="Hist_AcTrfase_B-typ_cat-su"/>
</dbReference>
<dbReference type="EC" id="2.3.1.48" evidence="3"/>
<dbReference type="GO" id="GO:0042393">
    <property type="term" value="F:histone binding"/>
    <property type="evidence" value="ECO:0007669"/>
    <property type="project" value="InterPro"/>
</dbReference>
<evidence type="ECO:0000256" key="10">
    <source>
        <dbReference type="PIRSR" id="PIRSR038084-2"/>
    </source>
</evidence>
<dbReference type="SUPFAM" id="SSF55729">
    <property type="entry name" value="Acyl-CoA N-acyltransferases (Nat)"/>
    <property type="match status" value="1"/>
</dbReference>
<feature type="active site" description="Proton donor/acceptor" evidence="9">
    <location>
        <position position="298"/>
    </location>
</feature>
<evidence type="ECO:0000256" key="6">
    <source>
        <dbReference type="ARBA" id="ARBA00023242"/>
    </source>
</evidence>
<dbReference type="InterPro" id="IPR013523">
    <property type="entry name" value="Hist_AcTrfase_HAT1_C"/>
</dbReference>
<evidence type="ECO:0000256" key="11">
    <source>
        <dbReference type="PIRSR" id="PIRSR038084-3"/>
    </source>
</evidence>
<dbReference type="Gene3D" id="1.10.10.390">
    <property type="match status" value="1"/>
</dbReference>
<dbReference type="InterPro" id="IPR037113">
    <property type="entry name" value="Hat1_N_sf"/>
</dbReference>
<evidence type="ECO:0000256" key="1">
    <source>
        <dbReference type="ARBA" id="ARBA00004123"/>
    </source>
</evidence>
<dbReference type="InterPro" id="IPR048776">
    <property type="entry name" value="HAT1_C"/>
</dbReference>
<feature type="domain" description="Histone acetyl transferase HAT1 N-terminal" evidence="13">
    <location>
        <begin position="48"/>
        <end position="209"/>
    </location>
</feature>
<evidence type="ECO:0000313" key="15">
    <source>
        <dbReference type="EMBL" id="JAA72527.1"/>
    </source>
</evidence>
<feature type="region of interest" description="Interaction with histone H4 N-terminus" evidence="10">
    <location>
        <begin position="247"/>
        <end position="249"/>
    </location>
</feature>
<name>A0A0K8RN34_IXORI</name>
<reference evidence="15" key="1">
    <citation type="submission" date="2012-12" db="EMBL/GenBank/DDBJ databases">
        <title>Identification and characterization of a phenylalanine ammonia-lyase gene family in Isatis indigotica Fort.</title>
        <authorList>
            <person name="Liu Q."/>
            <person name="Chen J."/>
            <person name="Zhou X."/>
            <person name="Di P."/>
            <person name="Xiao Y."/>
            <person name="Xuan H."/>
            <person name="Zhang L."/>
            <person name="Chen W."/>
        </authorList>
    </citation>
    <scope>NUCLEOTIDE SEQUENCE</scope>
    <source>
        <tissue evidence="15">Salivary gland</tissue>
    </source>
</reference>
<dbReference type="Gene3D" id="3.40.630.30">
    <property type="match status" value="1"/>
</dbReference>
<feature type="non-terminal residue" evidence="15">
    <location>
        <position position="1"/>
    </location>
</feature>
<keyword evidence="7" id="KW-0012">Acyltransferase</keyword>
<sequence>ALSHVKLSFRCFVSANAVSLRNGALVRKSRVNVNTYVSLSKGVLDAYVLSGNEVVEFKLVLNEDDLENDDIAFPPEMSHQIFGEGESIFGYRDLKVQLYYAACSLTTYLHMSYTEKINLKKSDGVKADDVLKMIGEKLPPGVYSNLDDFVATLPKEPSFRPFGTHLHSFTVNKGTASAQTFKLYKADVTVPGFVDYHARMESFILWFIDAASYIDSDDEKWEYFVLHEKKLVNGKVCYPFVGYATVYRYYAYPSNIRPRISQMFILPPFQKKGLGAEMLQGIYNYYTGRRDVIDITVEDPSSTFIRLRDFVDSKNCLTLPSYSRQHLHKGFSEEMRKEAQEKFKLNKKQARRVYEILRLRVTNTANPGQYQKYRLEVKNRLNAPYQRQKADVEKLQRTMSPEEFEATMQCLNAQNRIEQLESQYRELELEYRHTLERLAACQFS</sequence>
<protein>
    <recommendedName>
        <fullName evidence="4">Histone acetyltransferase type B catalytic subunit</fullName>
        <ecNumber evidence="3">2.3.1.48</ecNumber>
    </recommendedName>
</protein>
<keyword evidence="12" id="KW-0175">Coiled coil</keyword>
<dbReference type="CDD" id="cd04301">
    <property type="entry name" value="NAT_SF"/>
    <property type="match status" value="1"/>
</dbReference>
<proteinExistence type="evidence at transcript level"/>
<feature type="coiled-coil region" evidence="12">
    <location>
        <begin position="410"/>
        <end position="437"/>
    </location>
</feature>
<evidence type="ECO:0000256" key="2">
    <source>
        <dbReference type="ARBA" id="ARBA00010543"/>
    </source>
</evidence>
<feature type="domain" description="Histone acetyltransferase type B catalytic subunit C-terminal" evidence="14">
    <location>
        <begin position="308"/>
        <end position="359"/>
    </location>
</feature>
<evidence type="ECO:0000256" key="3">
    <source>
        <dbReference type="ARBA" id="ARBA00013184"/>
    </source>
</evidence>
<evidence type="ECO:0000256" key="5">
    <source>
        <dbReference type="ARBA" id="ARBA00022679"/>
    </source>
</evidence>
<feature type="site" description="Interaction with histone H4 N-terminus" evidence="11">
    <location>
        <position position="221"/>
    </location>
</feature>
<dbReference type="AlphaFoldDB" id="A0A0K8RN34"/>
<comment type="subcellular location">
    <subcellularLocation>
        <location evidence="1">Nucleus</location>
    </subcellularLocation>
</comment>
<dbReference type="InterPro" id="IPR016181">
    <property type="entry name" value="Acyl_CoA_acyltransferase"/>
</dbReference>
<keyword evidence="6" id="KW-0539">Nucleus</keyword>
<dbReference type="GO" id="GO:0004402">
    <property type="term" value="F:histone acetyltransferase activity"/>
    <property type="evidence" value="ECO:0007669"/>
    <property type="project" value="InterPro"/>
</dbReference>
<organism evidence="15">
    <name type="scientific">Ixodes ricinus</name>
    <name type="common">Common tick</name>
    <name type="synonym">Acarus ricinus</name>
    <dbReference type="NCBI Taxonomy" id="34613"/>
    <lineage>
        <taxon>Eukaryota</taxon>
        <taxon>Metazoa</taxon>
        <taxon>Ecdysozoa</taxon>
        <taxon>Arthropoda</taxon>
        <taxon>Chelicerata</taxon>
        <taxon>Arachnida</taxon>
        <taxon>Acari</taxon>
        <taxon>Parasitiformes</taxon>
        <taxon>Ixodida</taxon>
        <taxon>Ixodoidea</taxon>
        <taxon>Ixodidae</taxon>
        <taxon>Ixodinae</taxon>
        <taxon>Ixodes</taxon>
    </lineage>
</organism>
<dbReference type="GO" id="GO:0005634">
    <property type="term" value="C:nucleus"/>
    <property type="evidence" value="ECO:0007669"/>
    <property type="project" value="UniProtKB-SubCell"/>
</dbReference>
<dbReference type="InterPro" id="IPR019467">
    <property type="entry name" value="Hat1_N"/>
</dbReference>
<dbReference type="FunFam" id="1.10.10.390:FF:000001">
    <property type="entry name" value="Histone acetyltransferase type B catalytic subunit"/>
    <property type="match status" value="1"/>
</dbReference>
<keyword evidence="5 15" id="KW-0808">Transferase</keyword>
<evidence type="ECO:0000256" key="9">
    <source>
        <dbReference type="PIRSR" id="PIRSR038084-1"/>
    </source>
</evidence>
<evidence type="ECO:0000256" key="7">
    <source>
        <dbReference type="ARBA" id="ARBA00023315"/>
    </source>
</evidence>
<evidence type="ECO:0000259" key="13">
    <source>
        <dbReference type="Pfam" id="PF10394"/>
    </source>
</evidence>
<evidence type="ECO:0000259" key="14">
    <source>
        <dbReference type="Pfam" id="PF21183"/>
    </source>
</evidence>
<accession>A0A0K8RN34</accession>
<comment type="catalytic activity">
    <reaction evidence="8">
        <text>L-lysyl-[protein] + acetyl-CoA = N(6)-acetyl-L-lysyl-[protein] + CoA + H(+)</text>
        <dbReference type="Rhea" id="RHEA:45948"/>
        <dbReference type="Rhea" id="RHEA-COMP:9752"/>
        <dbReference type="Rhea" id="RHEA-COMP:10731"/>
        <dbReference type="ChEBI" id="CHEBI:15378"/>
        <dbReference type="ChEBI" id="CHEBI:29969"/>
        <dbReference type="ChEBI" id="CHEBI:57287"/>
        <dbReference type="ChEBI" id="CHEBI:57288"/>
        <dbReference type="ChEBI" id="CHEBI:61930"/>
        <dbReference type="EC" id="2.3.1.48"/>
    </reaction>
</comment>
<dbReference type="Pfam" id="PF10394">
    <property type="entry name" value="Hat1_N"/>
    <property type="match status" value="1"/>
</dbReference>
<dbReference type="PIRSF" id="PIRSF038084">
    <property type="entry name" value="HAT-B_cat"/>
    <property type="match status" value="1"/>
</dbReference>
<dbReference type="GO" id="GO:0000781">
    <property type="term" value="C:chromosome, telomeric region"/>
    <property type="evidence" value="ECO:0007669"/>
    <property type="project" value="GOC"/>
</dbReference>
<evidence type="ECO:0000256" key="12">
    <source>
        <dbReference type="SAM" id="Coils"/>
    </source>
</evidence>
<evidence type="ECO:0000256" key="4">
    <source>
        <dbReference type="ARBA" id="ARBA00021268"/>
    </source>
</evidence>
<evidence type="ECO:0000256" key="8">
    <source>
        <dbReference type="ARBA" id="ARBA00048017"/>
    </source>
</evidence>
<comment type="similarity">
    <text evidence="2">Belongs to the HAT1 family.</text>
</comment>
<feature type="region of interest" description="Interaction with histone H4 N-terminus" evidence="10">
    <location>
        <begin position="84"/>
        <end position="86"/>
    </location>
</feature>
<dbReference type="Gene3D" id="3.90.360.10">
    <property type="entry name" value="Histone acetyl transferase 1 (HAT1), N-terminal domain"/>
    <property type="match status" value="1"/>
</dbReference>
<dbReference type="EMBL" id="GADI01001281">
    <property type="protein sequence ID" value="JAA72527.1"/>
    <property type="molecule type" value="mRNA"/>
</dbReference>
<dbReference type="GO" id="GO:0031509">
    <property type="term" value="P:subtelomeric heterochromatin formation"/>
    <property type="evidence" value="ECO:0007669"/>
    <property type="project" value="InterPro"/>
</dbReference>
<dbReference type="PANTHER" id="PTHR12046">
    <property type="entry name" value="HISTONE ACETYLTRANSFERASE TYPE B CATALYTIC SUBUNIT"/>
    <property type="match status" value="1"/>
</dbReference>
<dbReference type="Pfam" id="PF21183">
    <property type="entry name" value="HAT1_C"/>
    <property type="match status" value="1"/>
</dbReference>